<dbReference type="SUPFAM" id="SSF50621">
    <property type="entry name" value="Alanine racemase C-terminal domain-like"/>
    <property type="match status" value="1"/>
</dbReference>
<feature type="active site" description="Proton acceptor; specific for D-alanine" evidence="7">
    <location>
        <position position="48"/>
    </location>
</feature>
<evidence type="ECO:0000256" key="7">
    <source>
        <dbReference type="HAMAP-Rule" id="MF_01201"/>
    </source>
</evidence>
<gene>
    <name evidence="11" type="ORF">SAMN05660874_01090</name>
</gene>
<evidence type="ECO:0000256" key="6">
    <source>
        <dbReference type="ARBA" id="ARBA00072221"/>
    </source>
</evidence>
<dbReference type="Gene3D" id="3.20.20.10">
    <property type="entry name" value="Alanine racemase"/>
    <property type="match status" value="1"/>
</dbReference>
<dbReference type="Pfam" id="PF01168">
    <property type="entry name" value="Ala_racemase_N"/>
    <property type="match status" value="1"/>
</dbReference>
<evidence type="ECO:0000256" key="9">
    <source>
        <dbReference type="PIRSR" id="PIRSR600821-52"/>
    </source>
</evidence>
<keyword evidence="5 7" id="KW-0413">Isomerase</keyword>
<comment type="cofactor">
    <cofactor evidence="2 7 8">
        <name>pyridoxal 5'-phosphate</name>
        <dbReference type="ChEBI" id="CHEBI:597326"/>
    </cofactor>
</comment>
<feature type="domain" description="Alanine racemase C-terminal" evidence="10">
    <location>
        <begin position="255"/>
        <end position="383"/>
    </location>
</feature>
<reference evidence="12" key="1">
    <citation type="submission" date="2016-10" db="EMBL/GenBank/DDBJ databases">
        <authorList>
            <person name="Varghese N."/>
            <person name="Submissions S."/>
        </authorList>
    </citation>
    <scope>NUCLEOTIDE SEQUENCE [LARGE SCALE GENOMIC DNA]</scope>
    <source>
        <strain evidence="12">DSM 44771</strain>
    </source>
</reference>
<dbReference type="PANTHER" id="PTHR30511">
    <property type="entry name" value="ALANINE RACEMASE"/>
    <property type="match status" value="1"/>
</dbReference>
<comment type="similarity">
    <text evidence="7">Belongs to the alanine racemase family.</text>
</comment>
<evidence type="ECO:0000313" key="11">
    <source>
        <dbReference type="EMBL" id="SFS43481.1"/>
    </source>
</evidence>
<dbReference type="Gene3D" id="2.40.37.10">
    <property type="entry name" value="Lyase, Ornithine Decarboxylase, Chain A, domain 1"/>
    <property type="match status" value="1"/>
</dbReference>
<dbReference type="FunFam" id="3.20.20.10:FF:000002">
    <property type="entry name" value="Alanine racemase"/>
    <property type="match status" value="1"/>
</dbReference>
<accession>A0A1I6PTE5</accession>
<dbReference type="InterPro" id="IPR029066">
    <property type="entry name" value="PLP-binding_barrel"/>
</dbReference>
<dbReference type="InterPro" id="IPR009006">
    <property type="entry name" value="Ala_racemase/Decarboxylase_C"/>
</dbReference>
<dbReference type="InterPro" id="IPR000821">
    <property type="entry name" value="Ala_racemase"/>
</dbReference>
<dbReference type="EMBL" id="FOZX01000001">
    <property type="protein sequence ID" value="SFS43481.1"/>
    <property type="molecule type" value="Genomic_DNA"/>
</dbReference>
<evidence type="ECO:0000259" key="10">
    <source>
        <dbReference type="SMART" id="SM01005"/>
    </source>
</evidence>
<dbReference type="CDD" id="cd00430">
    <property type="entry name" value="PLPDE_III_AR"/>
    <property type="match status" value="1"/>
</dbReference>
<dbReference type="STRING" id="95161.SAMN05660874_01090"/>
<dbReference type="EC" id="5.1.1.1" evidence="3 7"/>
<dbReference type="GO" id="GO:0009252">
    <property type="term" value="P:peptidoglycan biosynthetic process"/>
    <property type="evidence" value="ECO:0007669"/>
    <property type="project" value="TreeGrafter"/>
</dbReference>
<dbReference type="GO" id="GO:0008784">
    <property type="term" value="F:alanine racemase activity"/>
    <property type="evidence" value="ECO:0007669"/>
    <property type="project" value="UniProtKB-UniRule"/>
</dbReference>
<dbReference type="GO" id="GO:0030632">
    <property type="term" value="P:D-alanine biosynthetic process"/>
    <property type="evidence" value="ECO:0007669"/>
    <property type="project" value="UniProtKB-UniRule"/>
</dbReference>
<dbReference type="PROSITE" id="PS00395">
    <property type="entry name" value="ALANINE_RACEMASE"/>
    <property type="match status" value="1"/>
</dbReference>
<dbReference type="AlphaFoldDB" id="A0A1I6PTE5"/>
<evidence type="ECO:0000256" key="2">
    <source>
        <dbReference type="ARBA" id="ARBA00001933"/>
    </source>
</evidence>
<dbReference type="SUPFAM" id="SSF51419">
    <property type="entry name" value="PLP-binding barrel"/>
    <property type="match status" value="1"/>
</dbReference>
<dbReference type="FunFam" id="2.40.37.10:FF:000015">
    <property type="entry name" value="Alanine racemase"/>
    <property type="match status" value="1"/>
</dbReference>
<dbReference type="SMART" id="SM01005">
    <property type="entry name" value="Ala_racemase_C"/>
    <property type="match status" value="1"/>
</dbReference>
<dbReference type="HAMAP" id="MF_01201">
    <property type="entry name" value="Ala_racemase"/>
    <property type="match status" value="1"/>
</dbReference>
<dbReference type="PANTHER" id="PTHR30511:SF0">
    <property type="entry name" value="ALANINE RACEMASE, CATABOLIC-RELATED"/>
    <property type="match status" value="1"/>
</dbReference>
<dbReference type="InterPro" id="IPR001608">
    <property type="entry name" value="Ala_racemase_N"/>
</dbReference>
<evidence type="ECO:0000256" key="4">
    <source>
        <dbReference type="ARBA" id="ARBA00022898"/>
    </source>
</evidence>
<dbReference type="Pfam" id="PF00842">
    <property type="entry name" value="Ala_racemase_C"/>
    <property type="match status" value="1"/>
</dbReference>
<proteinExistence type="inferred from homology"/>
<comment type="catalytic activity">
    <reaction evidence="1 7">
        <text>L-alanine = D-alanine</text>
        <dbReference type="Rhea" id="RHEA:20249"/>
        <dbReference type="ChEBI" id="CHEBI:57416"/>
        <dbReference type="ChEBI" id="CHEBI:57972"/>
        <dbReference type="EC" id="5.1.1.1"/>
    </reaction>
</comment>
<keyword evidence="4 7" id="KW-0663">Pyridoxal phosphate</keyword>
<evidence type="ECO:0000256" key="1">
    <source>
        <dbReference type="ARBA" id="ARBA00000316"/>
    </source>
</evidence>
<sequence>MWDHERAMSEQPVYRADLRIDVDAIRHNVRVLAGHAADSGASTMVIVKSDGYGHGALTVARAALSAGADRLGVAALGEALQLREGGITAPVLCWLFTEADEFGPAIAADVELSASSQATLARIVSAAEAQDRVARVHLKIDTGLARSGCPADLWPALVEAAAKAEAAGHIRVEAVWSHLACADEPGHPSIDRQAERFARAYEQARAAGLTPIRHLANSAAVLTRPDLHFELVRPGIAVYGLDPVPQAGDHDLRPAMTFRSSVSLTKRVPAGESVSYGHSWTATEPTTLALVPVGYADGVPRSLSGRMDVWLAGRRRPVRGRVCMDQLVVDCGDDEVREGDEVIVFGPGDRGEPTAAEWADELGTIHYEIVTGMYRPRVTRTVVNSEAEES</sequence>
<evidence type="ECO:0000313" key="12">
    <source>
        <dbReference type="Proteomes" id="UP000198852"/>
    </source>
</evidence>
<dbReference type="InterPro" id="IPR011079">
    <property type="entry name" value="Ala_racemase_C"/>
</dbReference>
<keyword evidence="12" id="KW-1185">Reference proteome</keyword>
<dbReference type="GO" id="GO:0005829">
    <property type="term" value="C:cytosol"/>
    <property type="evidence" value="ECO:0007669"/>
    <property type="project" value="TreeGrafter"/>
</dbReference>
<feature type="active site" description="Proton acceptor; specific for L-alanine" evidence="7">
    <location>
        <position position="276"/>
    </location>
</feature>
<comment type="pathway">
    <text evidence="7">Amino-acid biosynthesis; D-alanine biosynthesis; D-alanine from L-alanine: step 1/1.</text>
</comment>
<comment type="function">
    <text evidence="7">Catalyzes the interconversion of L-alanine and D-alanine. May also act on other amino acids.</text>
</comment>
<evidence type="ECO:0000256" key="5">
    <source>
        <dbReference type="ARBA" id="ARBA00023235"/>
    </source>
</evidence>
<dbReference type="InterPro" id="IPR020622">
    <property type="entry name" value="Ala_racemase_pyridoxalP-BS"/>
</dbReference>
<dbReference type="PRINTS" id="PR00992">
    <property type="entry name" value="ALARACEMASE"/>
</dbReference>
<evidence type="ECO:0000256" key="8">
    <source>
        <dbReference type="PIRSR" id="PIRSR600821-50"/>
    </source>
</evidence>
<feature type="binding site" evidence="7 9">
    <location>
        <position position="324"/>
    </location>
    <ligand>
        <name>substrate</name>
    </ligand>
</feature>
<dbReference type="Proteomes" id="UP000198852">
    <property type="component" value="Unassembled WGS sequence"/>
</dbReference>
<dbReference type="UniPathway" id="UPA00042">
    <property type="reaction ID" value="UER00497"/>
</dbReference>
<protein>
    <recommendedName>
        <fullName evidence="6 7">Alanine racemase</fullName>
        <ecNumber evidence="3 7">5.1.1.1</ecNumber>
    </recommendedName>
</protein>
<organism evidence="11 12">
    <name type="scientific">Saccharopolyspora flava</name>
    <dbReference type="NCBI Taxonomy" id="95161"/>
    <lineage>
        <taxon>Bacteria</taxon>
        <taxon>Bacillati</taxon>
        <taxon>Actinomycetota</taxon>
        <taxon>Actinomycetes</taxon>
        <taxon>Pseudonocardiales</taxon>
        <taxon>Pseudonocardiaceae</taxon>
        <taxon>Saccharopolyspora</taxon>
    </lineage>
</organism>
<dbReference type="GO" id="GO:0030170">
    <property type="term" value="F:pyridoxal phosphate binding"/>
    <property type="evidence" value="ECO:0007669"/>
    <property type="project" value="UniProtKB-UniRule"/>
</dbReference>
<feature type="modified residue" description="N6-(pyridoxal phosphate)lysine" evidence="7 8">
    <location>
        <position position="48"/>
    </location>
</feature>
<evidence type="ECO:0000256" key="3">
    <source>
        <dbReference type="ARBA" id="ARBA00013089"/>
    </source>
</evidence>
<name>A0A1I6PTE5_9PSEU</name>
<feature type="binding site" evidence="7 9">
    <location>
        <position position="146"/>
    </location>
    <ligand>
        <name>substrate</name>
    </ligand>
</feature>
<dbReference type="NCBIfam" id="TIGR00492">
    <property type="entry name" value="alr"/>
    <property type="match status" value="1"/>
</dbReference>